<feature type="domain" description="Ig-like" evidence="14">
    <location>
        <begin position="141"/>
        <end position="231"/>
    </location>
</feature>
<dbReference type="PANTHER" id="PTHR25466:SF14">
    <property type="entry name" value="BUTYROPHILIN SUBFAMILY 2 MEMBER A2-LIKE-RELATED"/>
    <property type="match status" value="1"/>
</dbReference>
<dbReference type="GO" id="GO:0042130">
    <property type="term" value="P:negative regulation of T cell proliferation"/>
    <property type="evidence" value="ECO:0007669"/>
    <property type="project" value="TreeGrafter"/>
</dbReference>
<keyword evidence="5 12" id="KW-1133">Transmembrane helix</keyword>
<dbReference type="EMBL" id="CM015714">
    <property type="protein sequence ID" value="KAF3687525.1"/>
    <property type="molecule type" value="Genomic_DNA"/>
</dbReference>
<dbReference type="InterPro" id="IPR013106">
    <property type="entry name" value="Ig_V-set"/>
</dbReference>
<feature type="region of interest" description="Disordered" evidence="11">
    <location>
        <begin position="287"/>
        <end position="308"/>
    </location>
</feature>
<dbReference type="InterPro" id="IPR007110">
    <property type="entry name" value="Ig-like_dom"/>
</dbReference>
<organism evidence="15 16">
    <name type="scientific">Channa argus</name>
    <name type="common">Northern snakehead</name>
    <name type="synonym">Ophicephalus argus</name>
    <dbReference type="NCBI Taxonomy" id="215402"/>
    <lineage>
        <taxon>Eukaryota</taxon>
        <taxon>Metazoa</taxon>
        <taxon>Chordata</taxon>
        <taxon>Craniata</taxon>
        <taxon>Vertebrata</taxon>
        <taxon>Euteleostomi</taxon>
        <taxon>Actinopterygii</taxon>
        <taxon>Neopterygii</taxon>
        <taxon>Teleostei</taxon>
        <taxon>Neoteleostei</taxon>
        <taxon>Acanthomorphata</taxon>
        <taxon>Anabantaria</taxon>
        <taxon>Anabantiformes</taxon>
        <taxon>Channoidei</taxon>
        <taxon>Channidae</taxon>
        <taxon>Channa</taxon>
    </lineage>
</organism>
<comment type="subcellular location">
    <subcellularLocation>
        <location evidence="1">Cell membrane</location>
        <topology evidence="1">Single-pass type I membrane protein</topology>
    </subcellularLocation>
</comment>
<dbReference type="InterPro" id="IPR051713">
    <property type="entry name" value="T-cell_Activation_Regulation"/>
</dbReference>
<evidence type="ECO:0000256" key="9">
    <source>
        <dbReference type="ARBA" id="ARBA00023180"/>
    </source>
</evidence>
<evidence type="ECO:0000313" key="16">
    <source>
        <dbReference type="Proteomes" id="UP000503349"/>
    </source>
</evidence>
<feature type="compositionally biased region" description="Basic and acidic residues" evidence="11">
    <location>
        <begin position="295"/>
        <end position="308"/>
    </location>
</feature>
<evidence type="ECO:0000256" key="2">
    <source>
        <dbReference type="ARBA" id="ARBA00022475"/>
    </source>
</evidence>
<keyword evidence="4 13" id="KW-0732">Signal</keyword>
<evidence type="ECO:0000256" key="12">
    <source>
        <dbReference type="SAM" id="Phobius"/>
    </source>
</evidence>
<dbReference type="GO" id="GO:0009897">
    <property type="term" value="C:external side of plasma membrane"/>
    <property type="evidence" value="ECO:0007669"/>
    <property type="project" value="TreeGrafter"/>
</dbReference>
<dbReference type="InterPro" id="IPR013783">
    <property type="entry name" value="Ig-like_fold"/>
</dbReference>
<dbReference type="Gene3D" id="2.60.40.10">
    <property type="entry name" value="Immunoglobulins"/>
    <property type="match status" value="2"/>
</dbReference>
<keyword evidence="2" id="KW-1003">Cell membrane</keyword>
<feature type="region of interest" description="Disordered" evidence="11">
    <location>
        <begin position="226"/>
        <end position="246"/>
    </location>
</feature>
<evidence type="ECO:0000256" key="3">
    <source>
        <dbReference type="ARBA" id="ARBA00022692"/>
    </source>
</evidence>
<evidence type="ECO:0000256" key="5">
    <source>
        <dbReference type="ARBA" id="ARBA00022989"/>
    </source>
</evidence>
<keyword evidence="16" id="KW-1185">Reference proteome</keyword>
<dbReference type="GO" id="GO:0007166">
    <property type="term" value="P:cell surface receptor signaling pathway"/>
    <property type="evidence" value="ECO:0007669"/>
    <property type="project" value="TreeGrafter"/>
</dbReference>
<keyword evidence="3 12" id="KW-0812">Transmembrane</keyword>
<evidence type="ECO:0000256" key="7">
    <source>
        <dbReference type="ARBA" id="ARBA00023157"/>
    </source>
</evidence>
<dbReference type="InterPro" id="IPR003599">
    <property type="entry name" value="Ig_sub"/>
</dbReference>
<keyword evidence="6 12" id="KW-0472">Membrane</keyword>
<evidence type="ECO:0000256" key="1">
    <source>
        <dbReference type="ARBA" id="ARBA00004251"/>
    </source>
</evidence>
<evidence type="ECO:0000256" key="4">
    <source>
        <dbReference type="ARBA" id="ARBA00022729"/>
    </source>
</evidence>
<gene>
    <name evidence="15" type="ORF">EXN66_Car003197</name>
</gene>
<dbReference type="Pfam" id="PF07686">
    <property type="entry name" value="V-set"/>
    <property type="match status" value="1"/>
</dbReference>
<evidence type="ECO:0000256" key="6">
    <source>
        <dbReference type="ARBA" id="ARBA00023136"/>
    </source>
</evidence>
<dbReference type="PANTHER" id="PTHR25466">
    <property type="entry name" value="T-LYMPHOCYTE ACTIVATION ANTIGEN"/>
    <property type="match status" value="1"/>
</dbReference>
<keyword evidence="7" id="KW-1015">Disulfide bond</keyword>
<dbReference type="AlphaFoldDB" id="A0A6G1PB92"/>
<name>A0A6G1PB92_CHAAH</name>
<proteinExistence type="predicted"/>
<feature type="signal peptide" evidence="13">
    <location>
        <begin position="1"/>
        <end position="23"/>
    </location>
</feature>
<keyword evidence="10" id="KW-0393">Immunoglobulin domain</keyword>
<dbReference type="Proteomes" id="UP000503349">
    <property type="component" value="Chromosome 3"/>
</dbReference>
<reference evidence="16" key="2">
    <citation type="submission" date="2019-02" db="EMBL/GenBank/DDBJ databases">
        <title>Opniocepnalus argus Var Kimnra genome.</title>
        <authorList>
            <person name="Zhou C."/>
            <person name="Xiao S."/>
        </authorList>
    </citation>
    <scope>NUCLEOTIDE SEQUENCE [LARGE SCALE GENOMIC DNA]</scope>
</reference>
<feature type="chain" id="PRO_5026045168" evidence="13">
    <location>
        <begin position="24"/>
        <end position="308"/>
    </location>
</feature>
<feature type="domain" description="Ig-like" evidence="14">
    <location>
        <begin position="18"/>
        <end position="136"/>
    </location>
</feature>
<dbReference type="GO" id="GO:0031295">
    <property type="term" value="P:T cell costimulation"/>
    <property type="evidence" value="ECO:0007669"/>
    <property type="project" value="TreeGrafter"/>
</dbReference>
<feature type="transmembrane region" description="Helical" evidence="12">
    <location>
        <begin position="256"/>
        <end position="277"/>
    </location>
</feature>
<reference evidence="15 16" key="1">
    <citation type="submission" date="2019-02" db="EMBL/GenBank/DDBJ databases">
        <title>Opniocepnalus argus genome.</title>
        <authorList>
            <person name="Zhou C."/>
            <person name="Xiao S."/>
        </authorList>
    </citation>
    <scope>NUCLEOTIDE SEQUENCE [LARGE SCALE GENOMIC DNA]</scope>
    <source>
        <strain evidence="15">OARG1902GOOAL</strain>
        <tissue evidence="15">Muscle</tissue>
    </source>
</reference>
<dbReference type="PROSITE" id="PS50835">
    <property type="entry name" value="IG_LIKE"/>
    <property type="match status" value="2"/>
</dbReference>
<dbReference type="GO" id="GO:0006955">
    <property type="term" value="P:immune response"/>
    <property type="evidence" value="ECO:0007669"/>
    <property type="project" value="TreeGrafter"/>
</dbReference>
<protein>
    <submittedName>
        <fullName evidence="15">Cell surface glycoprotein CD200 receptor 1</fullName>
    </submittedName>
</protein>
<dbReference type="GO" id="GO:0071222">
    <property type="term" value="P:cellular response to lipopolysaccharide"/>
    <property type="evidence" value="ECO:0007669"/>
    <property type="project" value="TreeGrafter"/>
</dbReference>
<dbReference type="SUPFAM" id="SSF48726">
    <property type="entry name" value="Immunoglobulin"/>
    <property type="match status" value="2"/>
</dbReference>
<keyword evidence="9" id="KW-0325">Glycoprotein</keyword>
<dbReference type="InterPro" id="IPR036179">
    <property type="entry name" value="Ig-like_dom_sf"/>
</dbReference>
<evidence type="ECO:0000313" key="15">
    <source>
        <dbReference type="EMBL" id="KAF3687525.1"/>
    </source>
</evidence>
<dbReference type="SMART" id="SM00409">
    <property type="entry name" value="IG"/>
    <property type="match status" value="1"/>
</dbReference>
<dbReference type="Pfam" id="PF22705">
    <property type="entry name" value="C2-set_3"/>
    <property type="match status" value="1"/>
</dbReference>
<accession>A0A6G1PB92</accession>
<evidence type="ECO:0000256" key="8">
    <source>
        <dbReference type="ARBA" id="ARBA00023170"/>
    </source>
</evidence>
<keyword evidence="8 15" id="KW-0675">Receptor</keyword>
<dbReference type="InterPro" id="IPR053896">
    <property type="entry name" value="BTN3A2-like_Ig-C"/>
</dbReference>
<evidence type="ECO:0000259" key="14">
    <source>
        <dbReference type="PROSITE" id="PS50835"/>
    </source>
</evidence>
<evidence type="ECO:0000256" key="13">
    <source>
        <dbReference type="SAM" id="SignalP"/>
    </source>
</evidence>
<dbReference type="GO" id="GO:0042102">
    <property type="term" value="P:positive regulation of T cell proliferation"/>
    <property type="evidence" value="ECO:0007669"/>
    <property type="project" value="TreeGrafter"/>
</dbReference>
<sequence length="308" mass="33827">MASISTLLLICLFISIIPGYANTDFINLKCNANSVGQFGQQSLLVCVIHTTQEVSNPEIRVVTWWKVGVKKPLVLFYEGKTTSTTGYKFAEPSWNNKNMNVSLLIANTEVANDGDYTCNVITDSGSSNSKTHLQVTAKYSPPIITTPKRIHQGADGFVICNSEGGYPKGQLRWFDEFNTDWTKSSEMVANKTKNGLFHLSSTLTLKSGSIFKYTCVVYNASGEKVNEANFDPDPNSGSSTGDGHEEPVHYKLESKVVAPVVVIGSLIVGLLITLLLLRWRSRKARRPSTAPLMGDHTEIPRCDEEGKA</sequence>
<evidence type="ECO:0000256" key="11">
    <source>
        <dbReference type="SAM" id="MobiDB-lite"/>
    </source>
</evidence>
<evidence type="ECO:0000256" key="10">
    <source>
        <dbReference type="ARBA" id="ARBA00023319"/>
    </source>
</evidence>